<proteinExistence type="predicted"/>
<dbReference type="AlphaFoldDB" id="W0BEG3"/>
<accession>W0BEG3</accession>
<dbReference type="EMBL" id="CP004006">
    <property type="protein sequence ID" value="AHE67101.1"/>
    <property type="molecule type" value="Genomic_DNA"/>
</dbReference>
<dbReference type="PATRIC" id="fig|1268635.3.peg.1580"/>
<dbReference type="RefSeq" id="WP_025385703.1">
    <property type="nucleotide sequence ID" value="NZ_CP004006.1"/>
</dbReference>
<gene>
    <name evidence="1" type="ORF">Loa_01552</name>
</gene>
<keyword evidence="2" id="KW-1185">Reference proteome</keyword>
<dbReference type="KEGG" id="lok:Loa_01552"/>
<protein>
    <submittedName>
        <fullName evidence="1">Uncharacterized protein</fullName>
    </submittedName>
</protein>
<sequence>MAKAADALIAEGQNGFDNWVSAMSRIVGLCKKLGTAMAASDPMGKLFLEGHQRVAQLLDSVKYQKQLNAAQAYNETDKDALYARAKELGVDLRKAARNAAAMEEDESPAPSPIRS</sequence>
<evidence type="ECO:0000313" key="1">
    <source>
        <dbReference type="EMBL" id="AHE67101.1"/>
    </source>
</evidence>
<dbReference type="STRING" id="1268635.Loa_01552"/>
<dbReference type="Proteomes" id="UP000018838">
    <property type="component" value="Chromosome"/>
</dbReference>
<organism evidence="1 2">
    <name type="scientific">Legionella oakridgensis ATCC 33761 = DSM 21215</name>
    <dbReference type="NCBI Taxonomy" id="1268635"/>
    <lineage>
        <taxon>Bacteria</taxon>
        <taxon>Pseudomonadati</taxon>
        <taxon>Pseudomonadota</taxon>
        <taxon>Gammaproteobacteria</taxon>
        <taxon>Legionellales</taxon>
        <taxon>Legionellaceae</taxon>
        <taxon>Legionella</taxon>
    </lineage>
</organism>
<reference evidence="1 2" key="1">
    <citation type="journal article" date="2013" name="Int. J. Med. Microbiol.">
        <title>Legionella oakridgensis ATCC 33761 genome sequence and phenotypic characterization reveals its replication capacity in amoebae.</title>
        <authorList>
            <person name="Brzuszkiewicz E."/>
            <person name="Schulz T."/>
            <person name="Rydzewski K."/>
            <person name="Daniel R."/>
            <person name="Gillmaier N."/>
            <person name="Dittmann C."/>
            <person name="Holland G."/>
            <person name="Schunder E."/>
            <person name="Lautner M."/>
            <person name="Eisenreich W."/>
            <person name="Luck C."/>
            <person name="Heuner K."/>
        </authorList>
    </citation>
    <scope>NUCLEOTIDE SEQUENCE [LARGE SCALE GENOMIC DNA]</scope>
    <source>
        <strain>OR-10</strain>
        <strain evidence="2">ATCC 33761</strain>
    </source>
</reference>
<name>W0BEG3_9GAMM</name>
<dbReference type="HOGENOM" id="CLU_2105909_0_0_6"/>
<evidence type="ECO:0000313" key="2">
    <source>
        <dbReference type="Proteomes" id="UP000018838"/>
    </source>
</evidence>